<dbReference type="AlphaFoldDB" id="A0A2K3N718"/>
<feature type="domain" description="Thioesterase" evidence="2">
    <location>
        <begin position="5"/>
        <end position="79"/>
    </location>
</feature>
<dbReference type="Pfam" id="PF03061">
    <property type="entry name" value="4HBT"/>
    <property type="match status" value="1"/>
</dbReference>
<dbReference type="InterPro" id="IPR039298">
    <property type="entry name" value="ACOT13"/>
</dbReference>
<dbReference type="SUPFAM" id="SSF54637">
    <property type="entry name" value="Thioesterase/thiol ester dehydrase-isomerase"/>
    <property type="match status" value="1"/>
</dbReference>
<proteinExistence type="inferred from homology"/>
<dbReference type="Proteomes" id="UP000236291">
    <property type="component" value="Unassembled WGS sequence"/>
</dbReference>
<organism evidence="3 4">
    <name type="scientific">Trifolium pratense</name>
    <name type="common">Red clover</name>
    <dbReference type="NCBI Taxonomy" id="57577"/>
    <lineage>
        <taxon>Eukaryota</taxon>
        <taxon>Viridiplantae</taxon>
        <taxon>Streptophyta</taxon>
        <taxon>Embryophyta</taxon>
        <taxon>Tracheophyta</taxon>
        <taxon>Spermatophyta</taxon>
        <taxon>Magnoliopsida</taxon>
        <taxon>eudicotyledons</taxon>
        <taxon>Gunneridae</taxon>
        <taxon>Pentapetalae</taxon>
        <taxon>rosids</taxon>
        <taxon>fabids</taxon>
        <taxon>Fabales</taxon>
        <taxon>Fabaceae</taxon>
        <taxon>Papilionoideae</taxon>
        <taxon>50 kb inversion clade</taxon>
        <taxon>NPAAA clade</taxon>
        <taxon>Hologalegina</taxon>
        <taxon>IRL clade</taxon>
        <taxon>Trifolieae</taxon>
        <taxon>Trifolium</taxon>
    </lineage>
</organism>
<dbReference type="EMBL" id="ASHM01017113">
    <property type="protein sequence ID" value="PNX98845.1"/>
    <property type="molecule type" value="Genomic_DNA"/>
</dbReference>
<protein>
    <submittedName>
        <fullName evidence="3">Acyl-coenzyme A thioesterase 13-like protein</fullName>
    </submittedName>
</protein>
<reference evidence="3 4" key="2">
    <citation type="journal article" date="2017" name="Front. Plant Sci.">
        <title>Gene Classification and Mining of Molecular Markers Useful in Red Clover (Trifolium pratense) Breeding.</title>
        <authorList>
            <person name="Istvanek J."/>
            <person name="Dluhosova J."/>
            <person name="Dluhos P."/>
            <person name="Patkova L."/>
            <person name="Nedelnik J."/>
            <person name="Repkova J."/>
        </authorList>
    </citation>
    <scope>NUCLEOTIDE SEQUENCE [LARGE SCALE GENOMIC DNA]</scope>
    <source>
        <strain evidence="4">cv. Tatra</strain>
        <tissue evidence="3">Young leaves</tissue>
    </source>
</reference>
<sequence>NSANYFHIGAIITLVDVAGAAAIPAAGFPWLSGVSLEINVSCFHAAYAHEEIEIDARVLRVGKTIAAVSVEFRKKKTGQIFAQGRHTKYLPRTNVMEAVQNGVQELANDATDTQCAVHNDSKKDFEKGCGQSVSGKSRMHHHPKKCSDLVYVVGRWDNIVAFDICYSENEKAILNVVSSQGVVYVHRSYLVKSLEGDLWLVKKNIGYPDHNEDDDGYLASTT</sequence>
<dbReference type="InterPro" id="IPR029069">
    <property type="entry name" value="HotDog_dom_sf"/>
</dbReference>
<reference evidence="3 4" key="1">
    <citation type="journal article" date="2014" name="Am. J. Bot.">
        <title>Genome assembly and annotation for red clover (Trifolium pratense; Fabaceae).</title>
        <authorList>
            <person name="Istvanek J."/>
            <person name="Jaros M."/>
            <person name="Krenek A."/>
            <person name="Repkova J."/>
        </authorList>
    </citation>
    <scope>NUCLEOTIDE SEQUENCE [LARGE SCALE GENOMIC DNA]</scope>
    <source>
        <strain evidence="4">cv. Tatra</strain>
        <tissue evidence="3">Young leaves</tissue>
    </source>
</reference>
<dbReference type="PANTHER" id="PTHR21660">
    <property type="entry name" value="THIOESTERASE SUPERFAMILY MEMBER-RELATED"/>
    <property type="match status" value="1"/>
</dbReference>
<evidence type="ECO:0000313" key="4">
    <source>
        <dbReference type="Proteomes" id="UP000236291"/>
    </source>
</evidence>
<dbReference type="STRING" id="57577.A0A2K3N718"/>
<evidence type="ECO:0000313" key="3">
    <source>
        <dbReference type="EMBL" id="PNX98845.1"/>
    </source>
</evidence>
<name>A0A2K3N718_TRIPR</name>
<comment type="similarity">
    <text evidence="1">Belongs to the thioesterase PaaI family.</text>
</comment>
<gene>
    <name evidence="3" type="ORF">L195_g022103</name>
</gene>
<dbReference type="Gene3D" id="3.10.129.10">
    <property type="entry name" value="Hotdog Thioesterase"/>
    <property type="match status" value="1"/>
</dbReference>
<evidence type="ECO:0000259" key="2">
    <source>
        <dbReference type="Pfam" id="PF03061"/>
    </source>
</evidence>
<dbReference type="InterPro" id="IPR006683">
    <property type="entry name" value="Thioestr_dom"/>
</dbReference>
<dbReference type="PANTHER" id="PTHR21660:SF47">
    <property type="entry name" value="F19P19.27 PROTEIN"/>
    <property type="match status" value="1"/>
</dbReference>
<comment type="caution">
    <text evidence="3">The sequence shown here is derived from an EMBL/GenBank/DDBJ whole genome shotgun (WGS) entry which is preliminary data.</text>
</comment>
<accession>A0A2K3N718</accession>
<feature type="non-terminal residue" evidence="3">
    <location>
        <position position="1"/>
    </location>
</feature>
<dbReference type="GO" id="GO:0047617">
    <property type="term" value="F:fatty acyl-CoA hydrolase activity"/>
    <property type="evidence" value="ECO:0007669"/>
    <property type="project" value="InterPro"/>
</dbReference>
<evidence type="ECO:0000256" key="1">
    <source>
        <dbReference type="ARBA" id="ARBA00008324"/>
    </source>
</evidence>
<dbReference type="CDD" id="cd03443">
    <property type="entry name" value="PaaI_thioesterase"/>
    <property type="match status" value="1"/>
</dbReference>